<dbReference type="PANTHER" id="PTHR19328:SF54">
    <property type="entry name" value="HHIP-LIKE PROTEIN 2"/>
    <property type="match status" value="1"/>
</dbReference>
<sequence>MSGRLMALQEDRKTKKWKKQDICVSNTSTCAFPGLISTYSKFIISFAEDEAGELYFLATAYPSAYAPHGSIYKFVDPSRRAPPGKCKYKPVPVKTKSKKIQFRPLARTVLGLLKEQSEKAARKPSSATLASSPVRTSSQKGSSKKPASPSSSKKTLQAPGTQKKARVWSPGPQGKRKQNVKTHSGGMRQSAQQRLANRSHP</sequence>
<feature type="compositionally biased region" description="Low complexity" evidence="1">
    <location>
        <begin position="137"/>
        <end position="154"/>
    </location>
</feature>
<evidence type="ECO:0000256" key="1">
    <source>
        <dbReference type="SAM" id="MobiDB-lite"/>
    </source>
</evidence>
<protein>
    <submittedName>
        <fullName evidence="2">HHIP-like protein 2</fullName>
    </submittedName>
</protein>
<gene>
    <name evidence="2" type="primary">HHIPL2</name>
</gene>
<dbReference type="EMBL" id="GFFV01004371">
    <property type="protein sequence ID" value="JAV35574.1"/>
    <property type="molecule type" value="Transcribed_RNA"/>
</dbReference>
<organism evidence="2">
    <name type="scientific">Castor canadensis</name>
    <name type="common">American beaver</name>
    <dbReference type="NCBI Taxonomy" id="51338"/>
    <lineage>
        <taxon>Eukaryota</taxon>
        <taxon>Metazoa</taxon>
        <taxon>Chordata</taxon>
        <taxon>Craniata</taxon>
        <taxon>Vertebrata</taxon>
        <taxon>Euteleostomi</taxon>
        <taxon>Mammalia</taxon>
        <taxon>Eutheria</taxon>
        <taxon>Euarchontoglires</taxon>
        <taxon>Glires</taxon>
        <taxon>Rodentia</taxon>
        <taxon>Castorimorpha</taxon>
        <taxon>Castoridae</taxon>
        <taxon>Castor</taxon>
    </lineage>
</organism>
<name>A0A250XW20_CASCN</name>
<proteinExistence type="predicted"/>
<feature type="region of interest" description="Disordered" evidence="1">
    <location>
        <begin position="116"/>
        <end position="201"/>
    </location>
</feature>
<dbReference type="PANTHER" id="PTHR19328">
    <property type="entry name" value="HEDGEHOG-INTERACTING PROTEIN"/>
    <property type="match status" value="1"/>
</dbReference>
<accession>A0A250XW20</accession>
<dbReference type="AlphaFoldDB" id="A0A250XW20"/>
<feature type="compositionally biased region" description="Polar residues" evidence="1">
    <location>
        <begin position="187"/>
        <end position="201"/>
    </location>
</feature>
<evidence type="ECO:0000313" key="2">
    <source>
        <dbReference type="EMBL" id="JAV35574.1"/>
    </source>
</evidence>
<reference evidence="2" key="1">
    <citation type="journal article" date="2017" name="G3 (Bethesda)">
        <title>De Novo Genome and Transcriptome Assembly of the Canadian Beaver (Castor canadensis).</title>
        <authorList>
            <person name="Lok S."/>
            <person name="Paton T.A."/>
            <person name="Wang Z."/>
            <person name="Kaur G."/>
            <person name="Walker S."/>
            <person name="Yuen R.K."/>
            <person name="Sung W.W."/>
            <person name="Whitney J."/>
            <person name="Buchanan J.A."/>
            <person name="Trost B."/>
            <person name="Singh N."/>
            <person name="Apresto B."/>
            <person name="Chen N."/>
            <person name="Coole M."/>
            <person name="Dawson T.J."/>
            <person name="Ho K.Y."/>
            <person name="Hu Z."/>
            <person name="Pullenayegum S."/>
            <person name="Samler K."/>
            <person name="Shipstone A."/>
            <person name="Tsoi F."/>
            <person name="Wang T."/>
            <person name="Pereira S.L."/>
            <person name="Rostami P."/>
            <person name="Ryan C.A."/>
            <person name="Tong A.H."/>
            <person name="Ng K."/>
            <person name="Sundaravadanam Y."/>
            <person name="Simpson J.T."/>
            <person name="Lim B.K."/>
            <person name="Engstrom M.D."/>
            <person name="Dutton C.J."/>
            <person name="Kerr K.C."/>
            <person name="Franke M."/>
            <person name="Rapley W."/>
            <person name="Wintle R.F."/>
            <person name="Scherer S.W."/>
        </authorList>
    </citation>
    <scope>NUCLEOTIDE SEQUENCE</scope>
    <source>
        <strain evidence="2">ROM106880</strain>
        <tissue evidence="2">Muscle</tissue>
    </source>
</reference>
<feature type="compositionally biased region" description="Polar residues" evidence="1">
    <location>
        <begin position="125"/>
        <end position="136"/>
    </location>
</feature>